<dbReference type="Gene3D" id="2.140.10.10">
    <property type="entry name" value="Quinoprotein alcohol dehydrogenase-like superfamily"/>
    <property type="match status" value="2"/>
</dbReference>
<keyword evidence="5" id="KW-0732">Signal</keyword>
<evidence type="ECO:0000313" key="10">
    <source>
        <dbReference type="EMBL" id="EON74814.1"/>
    </source>
</evidence>
<dbReference type="EC" id="1.1.5.2" evidence="10"/>
<dbReference type="SUPFAM" id="SSF50998">
    <property type="entry name" value="Quinoprotein alcohol dehydrogenase-like"/>
    <property type="match status" value="1"/>
</dbReference>
<dbReference type="STRING" id="1232681.ADIS_4715"/>
<evidence type="ECO:0000256" key="2">
    <source>
        <dbReference type="ARBA" id="ARBA00008156"/>
    </source>
</evidence>
<dbReference type="Pfam" id="PF01011">
    <property type="entry name" value="PQQ"/>
    <property type="match status" value="2"/>
</dbReference>
<evidence type="ECO:0000256" key="6">
    <source>
        <dbReference type="ARBA" id="ARBA00023002"/>
    </source>
</evidence>
<evidence type="ECO:0000256" key="8">
    <source>
        <dbReference type="PROSITE-ProRule" id="PRU00433"/>
    </source>
</evidence>
<dbReference type="EMBL" id="AQHR01000120">
    <property type="protein sequence ID" value="EON74814.1"/>
    <property type="molecule type" value="Genomic_DNA"/>
</dbReference>
<dbReference type="PANTHER" id="PTHR32303:SF4">
    <property type="entry name" value="QUINOPROTEIN GLUCOSE DEHYDROGENASE"/>
    <property type="match status" value="1"/>
</dbReference>
<feature type="domain" description="Cytochrome c" evidence="9">
    <location>
        <begin position="473"/>
        <end position="550"/>
    </location>
</feature>
<organism evidence="10 11">
    <name type="scientific">Lunatimonas lonarensis</name>
    <dbReference type="NCBI Taxonomy" id="1232681"/>
    <lineage>
        <taxon>Bacteria</taxon>
        <taxon>Pseudomonadati</taxon>
        <taxon>Bacteroidota</taxon>
        <taxon>Cytophagia</taxon>
        <taxon>Cytophagales</taxon>
        <taxon>Cyclobacteriaceae</taxon>
    </lineage>
</organism>
<evidence type="ECO:0000256" key="5">
    <source>
        <dbReference type="ARBA" id="ARBA00022729"/>
    </source>
</evidence>
<evidence type="ECO:0000256" key="1">
    <source>
        <dbReference type="ARBA" id="ARBA00001931"/>
    </source>
</evidence>
<proteinExistence type="inferred from homology"/>
<sequence length="711" mass="77291">MYRKEYLLPRSVIWLWLFFWVIESCSSPKWEQEVDWREYLGGPDRNHYSALAQIHAGNVEDLQIAWVYHTGDSGHMQTNPIIVDRVLYGMTAGLRPFALDAASGKEIWKHEAGVKDAFSVSRGVVYWEKGNDKRILYSQSEWLYAVDARTGGSIDTFGDKGRVSLKTGLGPTAADKMVLSNTPGTVVGDLIIMPLRVAEDHRAALGHIQAFDIRTGELAWVFHTIPHPGEYGNDTWPADAYKNNGIGGANNWAGMAVDRKRGIVYVPTGSAAPDFYGGDRIGANLFANTLLALDGATGKRIWHYQLVHHDILDMDLPAPPNLIQVTHEGRLIDAVAQVTKHGYVFLFDRETGVPLFPVEEVSVPPSTIPGEQAWPTQPIPTKPPPFARQVISDSMISTLAGNRAELQEILRESGYQGSFTPLNEKGMLVFPGLSGGAIWGGAAADPDGILYVNSNEMARYMGIGPSASQEQLQAMGLGMRVYTLNCAPCHGKNRAGHPASGYPSLERLLDRKTKEEVLGIVSGGKGMMPAFPGISLSEKEALLAYLSESDALSEAGDEPGIVSAKDSISVPAFVVNRYMKFLDDQGYPAIQPPWGTLNAIDLNTGEFRWTIPFGAYPELAAKGIPPTGTESFGGPLVTGSGLLFIAATQDGKFRAYDKQNGQLLWETVLPAASFATPSTYSIHGRQYVVLACGGGRFNTPKGDMYVAFALP</sequence>
<evidence type="ECO:0000256" key="3">
    <source>
        <dbReference type="ARBA" id="ARBA00022617"/>
    </source>
</evidence>
<evidence type="ECO:0000256" key="7">
    <source>
        <dbReference type="ARBA" id="ARBA00023004"/>
    </source>
</evidence>
<protein>
    <submittedName>
        <fullName evidence="10">Glucose dehydrogenase, PQQ-dependent</fullName>
        <ecNumber evidence="10">1.1.5.2</ecNumber>
    </submittedName>
</protein>
<dbReference type="InterPro" id="IPR036909">
    <property type="entry name" value="Cyt_c-like_dom_sf"/>
</dbReference>
<name>R7ZLA0_9BACT</name>
<dbReference type="Proteomes" id="UP000013909">
    <property type="component" value="Unassembled WGS sequence"/>
</dbReference>
<dbReference type="PROSITE" id="PS51007">
    <property type="entry name" value="CYTC"/>
    <property type="match status" value="1"/>
</dbReference>
<evidence type="ECO:0000256" key="4">
    <source>
        <dbReference type="ARBA" id="ARBA00022723"/>
    </source>
</evidence>
<dbReference type="PATRIC" id="fig|1288963.3.peg.4705"/>
<keyword evidence="3 8" id="KW-0349">Heme</keyword>
<dbReference type="Gene3D" id="1.10.760.10">
    <property type="entry name" value="Cytochrome c-like domain"/>
    <property type="match status" value="1"/>
</dbReference>
<evidence type="ECO:0000313" key="11">
    <source>
        <dbReference type="Proteomes" id="UP000013909"/>
    </source>
</evidence>
<gene>
    <name evidence="10" type="ORF">ADIS_4715</name>
</gene>
<dbReference type="GO" id="GO:0009055">
    <property type="term" value="F:electron transfer activity"/>
    <property type="evidence" value="ECO:0007669"/>
    <property type="project" value="InterPro"/>
</dbReference>
<dbReference type="CDD" id="cd10280">
    <property type="entry name" value="PQQ_mGDH"/>
    <property type="match status" value="1"/>
</dbReference>
<dbReference type="PANTHER" id="PTHR32303">
    <property type="entry name" value="QUINOPROTEIN ALCOHOL DEHYDROGENASE (CYTOCHROME C)"/>
    <property type="match status" value="1"/>
</dbReference>
<dbReference type="InterPro" id="IPR009056">
    <property type="entry name" value="Cyt_c-like_dom"/>
</dbReference>
<dbReference type="GO" id="GO:0020037">
    <property type="term" value="F:heme binding"/>
    <property type="evidence" value="ECO:0007669"/>
    <property type="project" value="InterPro"/>
</dbReference>
<dbReference type="GO" id="GO:0016020">
    <property type="term" value="C:membrane"/>
    <property type="evidence" value="ECO:0007669"/>
    <property type="project" value="InterPro"/>
</dbReference>
<dbReference type="InterPro" id="IPR018391">
    <property type="entry name" value="PQQ_b-propeller_rpt"/>
</dbReference>
<keyword evidence="11" id="KW-1185">Reference proteome</keyword>
<dbReference type="SUPFAM" id="SSF46626">
    <property type="entry name" value="Cytochrome c"/>
    <property type="match status" value="1"/>
</dbReference>
<dbReference type="Pfam" id="PF13442">
    <property type="entry name" value="Cytochrome_CBB3"/>
    <property type="match status" value="1"/>
</dbReference>
<keyword evidence="7 8" id="KW-0408">Iron</keyword>
<dbReference type="InterPro" id="IPR017511">
    <property type="entry name" value="PQQ_mDH"/>
</dbReference>
<dbReference type="RefSeq" id="WP_010856826.1">
    <property type="nucleotide sequence ID" value="NZ_AQHR01000120.1"/>
</dbReference>
<keyword evidence="6 10" id="KW-0560">Oxidoreductase</keyword>
<reference evidence="10 11" key="1">
    <citation type="submission" date="2013-02" db="EMBL/GenBank/DDBJ databases">
        <title>A novel strain isolated from Lonar lake, Maharashtra, India.</title>
        <authorList>
            <person name="Singh A."/>
        </authorList>
    </citation>
    <scope>NUCLEOTIDE SEQUENCE [LARGE SCALE GENOMIC DNA]</scope>
    <source>
        <strain evidence="10 11">AK24</strain>
    </source>
</reference>
<evidence type="ECO:0000259" key="9">
    <source>
        <dbReference type="PROSITE" id="PS51007"/>
    </source>
</evidence>
<comment type="cofactor">
    <cofactor evidence="1">
        <name>pyrroloquinoline quinone</name>
        <dbReference type="ChEBI" id="CHEBI:58442"/>
    </cofactor>
</comment>
<dbReference type="GO" id="GO:0048038">
    <property type="term" value="F:quinone binding"/>
    <property type="evidence" value="ECO:0007669"/>
    <property type="project" value="InterPro"/>
</dbReference>
<dbReference type="GO" id="GO:0008876">
    <property type="term" value="F:quinoprotein glucose dehydrogenase activity"/>
    <property type="evidence" value="ECO:0007669"/>
    <property type="project" value="UniProtKB-EC"/>
</dbReference>
<dbReference type="SMART" id="SM00564">
    <property type="entry name" value="PQQ"/>
    <property type="match status" value="5"/>
</dbReference>
<comment type="similarity">
    <text evidence="2">Belongs to the bacterial PQQ dehydrogenase family.</text>
</comment>
<keyword evidence="4 8" id="KW-0479">Metal-binding</keyword>
<comment type="caution">
    <text evidence="10">The sequence shown here is derived from an EMBL/GenBank/DDBJ whole genome shotgun (WGS) entry which is preliminary data.</text>
</comment>
<dbReference type="AlphaFoldDB" id="R7ZLA0"/>
<accession>R7ZLA0</accession>
<dbReference type="InterPro" id="IPR011047">
    <property type="entry name" value="Quinoprotein_ADH-like_sf"/>
</dbReference>
<dbReference type="GO" id="GO:0046872">
    <property type="term" value="F:metal ion binding"/>
    <property type="evidence" value="ECO:0007669"/>
    <property type="project" value="UniProtKB-KW"/>
</dbReference>
<dbReference type="InterPro" id="IPR002372">
    <property type="entry name" value="PQQ_rpt_dom"/>
</dbReference>